<evidence type="ECO:0000313" key="7">
    <source>
        <dbReference type="Proteomes" id="UP000242875"/>
    </source>
</evidence>
<proteinExistence type="inferred from homology"/>
<comment type="caution">
    <text evidence="6">The sequence shown here is derived from an EMBL/GenBank/DDBJ whole genome shotgun (WGS) entry which is preliminary data.</text>
</comment>
<dbReference type="OrthoDB" id="2802411at2759"/>
<accession>A0A261XVW1</accession>
<evidence type="ECO:0000256" key="1">
    <source>
        <dbReference type="ARBA" id="ARBA00004370"/>
    </source>
</evidence>
<dbReference type="PANTHER" id="PTHR21659">
    <property type="entry name" value="HYDROPHOBIC PROTEIN RCI2 LOW TEMPERATURE AND SALT RESPONSIVE PROTEIN LTI6 -RELATED"/>
    <property type="match status" value="1"/>
</dbReference>
<keyword evidence="4" id="KW-1133">Transmembrane helix</keyword>
<keyword evidence="7" id="KW-1185">Reference proteome</keyword>
<organism evidence="6 7">
    <name type="scientific">Bifiguratus adelaidae</name>
    <dbReference type="NCBI Taxonomy" id="1938954"/>
    <lineage>
        <taxon>Eukaryota</taxon>
        <taxon>Fungi</taxon>
        <taxon>Fungi incertae sedis</taxon>
        <taxon>Mucoromycota</taxon>
        <taxon>Mucoromycotina</taxon>
        <taxon>Endogonomycetes</taxon>
        <taxon>Endogonales</taxon>
        <taxon>Endogonales incertae sedis</taxon>
        <taxon>Bifiguratus</taxon>
    </lineage>
</organism>
<name>A0A261XVW1_9FUNG</name>
<evidence type="ECO:0000256" key="3">
    <source>
        <dbReference type="ARBA" id="ARBA00022692"/>
    </source>
</evidence>
<keyword evidence="3" id="KW-0812">Transmembrane</keyword>
<evidence type="ECO:0000256" key="4">
    <source>
        <dbReference type="ARBA" id="ARBA00022989"/>
    </source>
</evidence>
<dbReference type="AlphaFoldDB" id="A0A261XVW1"/>
<gene>
    <name evidence="6" type="ORF">BZG36_04364</name>
</gene>
<dbReference type="PROSITE" id="PS01309">
    <property type="entry name" value="UPF0057"/>
    <property type="match status" value="1"/>
</dbReference>
<evidence type="ECO:0000313" key="6">
    <source>
        <dbReference type="EMBL" id="OZJ02490.1"/>
    </source>
</evidence>
<protein>
    <recommendedName>
        <fullName evidence="8">Plasma membrane proteolipid 3</fullName>
    </recommendedName>
</protein>
<dbReference type="GO" id="GO:0016020">
    <property type="term" value="C:membrane"/>
    <property type="evidence" value="ECO:0007669"/>
    <property type="project" value="UniProtKB-SubCell"/>
</dbReference>
<keyword evidence="5" id="KW-0472">Membrane</keyword>
<dbReference type="Proteomes" id="UP000242875">
    <property type="component" value="Unassembled WGS sequence"/>
</dbReference>
<evidence type="ECO:0000256" key="2">
    <source>
        <dbReference type="ARBA" id="ARBA00009530"/>
    </source>
</evidence>
<sequence length="73" mass="8229">MDDCCLILITLLFPPVGVFMMRGCHADFWINCGLTLLGYIPGHVHAFYIMYKRAEAQQPFRYNAQPAYGGTVA</sequence>
<dbReference type="PANTHER" id="PTHR21659:SF42">
    <property type="entry name" value="UPF0057 MEMBRANE PROTEIN ZK632.10-RELATED"/>
    <property type="match status" value="1"/>
</dbReference>
<evidence type="ECO:0000256" key="5">
    <source>
        <dbReference type="ARBA" id="ARBA00023136"/>
    </source>
</evidence>
<reference evidence="6 7" key="1">
    <citation type="journal article" date="2017" name="Mycologia">
        <title>Bifiguratus adelaidae, gen. et sp. nov., a new member of Mucoromycotina in endophytic and soil-dwelling habitats.</title>
        <authorList>
            <person name="Torres-Cruz T.J."/>
            <person name="Billingsley Tobias T.L."/>
            <person name="Almatruk M."/>
            <person name="Hesse C."/>
            <person name="Kuske C.R."/>
            <person name="Desiro A."/>
            <person name="Benucci G.M."/>
            <person name="Bonito G."/>
            <person name="Stajich J.E."/>
            <person name="Dunlap C."/>
            <person name="Arnold A.E."/>
            <person name="Porras-Alfaro A."/>
        </authorList>
    </citation>
    <scope>NUCLEOTIDE SEQUENCE [LARGE SCALE GENOMIC DNA]</scope>
    <source>
        <strain evidence="6 7">AZ0501</strain>
    </source>
</reference>
<evidence type="ECO:0008006" key="8">
    <source>
        <dbReference type="Google" id="ProtNLM"/>
    </source>
</evidence>
<dbReference type="Pfam" id="PF01679">
    <property type="entry name" value="Pmp3"/>
    <property type="match status" value="1"/>
</dbReference>
<dbReference type="InterPro" id="IPR000612">
    <property type="entry name" value="PMP3"/>
</dbReference>
<dbReference type="EMBL" id="MVBO01000148">
    <property type="protein sequence ID" value="OZJ02490.1"/>
    <property type="molecule type" value="Genomic_DNA"/>
</dbReference>
<comment type="similarity">
    <text evidence="2">Belongs to the UPF0057 (PMP3) family.</text>
</comment>
<comment type="subcellular location">
    <subcellularLocation>
        <location evidence="1">Membrane</location>
    </subcellularLocation>
</comment>